<reference evidence="2" key="1">
    <citation type="submission" date="2016-11" db="UniProtKB">
        <authorList>
            <consortium name="WormBaseParasite"/>
        </authorList>
    </citation>
    <scope>IDENTIFICATION</scope>
    <source>
        <strain evidence="2">KR3021</strain>
    </source>
</reference>
<sequence>MNNDMISVVTKDHVNMQLEFYTIKYLAMLVEMRSVFKQIKKDEVIVLNLIDSQTLKYIIDWTLLHKDDSPFLETDVLFSEVDYNFIAAIKAKYRFKLIMACNIRYVLDDEVLDRLRKDDAKKVTPREVKKVTPNNVQKVKNDPKKAIQNEPQKVVKNDRKKNTENNNLSQLTTFVEPIIKKRGRFKKIVTGYLLRSKKILAKKLEKELTVFRKCSDADKVKRNQILVEAKKVTPREVKKVTPNNVQKVKNDPKKAIQNEPQKVVKNDGKKNTENNNLSQLTTSKVVYTSKIETGDEIKIIDEDYLDALCQDKDTGTHNNKQNMDRYSSDFEIG</sequence>
<organism evidence="1 2">
    <name type="scientific">Rhabditophanes sp. KR3021</name>
    <dbReference type="NCBI Taxonomy" id="114890"/>
    <lineage>
        <taxon>Eukaryota</taxon>
        <taxon>Metazoa</taxon>
        <taxon>Ecdysozoa</taxon>
        <taxon>Nematoda</taxon>
        <taxon>Chromadorea</taxon>
        <taxon>Rhabditida</taxon>
        <taxon>Tylenchina</taxon>
        <taxon>Panagrolaimomorpha</taxon>
        <taxon>Strongyloidoidea</taxon>
        <taxon>Alloionematidae</taxon>
        <taxon>Rhabditophanes</taxon>
    </lineage>
</organism>
<dbReference type="Proteomes" id="UP000095286">
    <property type="component" value="Unplaced"/>
</dbReference>
<proteinExistence type="predicted"/>
<name>A0AC35TJ12_9BILA</name>
<dbReference type="WBParaSite" id="RSKR_0000090984.1">
    <property type="protein sequence ID" value="RSKR_0000090984.1"/>
    <property type="gene ID" value="RSKR_0000090984"/>
</dbReference>
<protein>
    <submittedName>
        <fullName evidence="2">BTB domain-containing protein</fullName>
    </submittedName>
</protein>
<accession>A0AC35TJ12</accession>
<evidence type="ECO:0000313" key="1">
    <source>
        <dbReference type="Proteomes" id="UP000095286"/>
    </source>
</evidence>
<evidence type="ECO:0000313" key="2">
    <source>
        <dbReference type="WBParaSite" id="RSKR_0000090984.1"/>
    </source>
</evidence>